<feature type="region of interest" description="Disordered" evidence="1">
    <location>
        <begin position="67"/>
        <end position="89"/>
    </location>
</feature>
<evidence type="ECO:0000256" key="1">
    <source>
        <dbReference type="SAM" id="MobiDB-lite"/>
    </source>
</evidence>
<organism evidence="2 3">
    <name type="scientific">Armillaria gallica</name>
    <name type="common">Bulbous honey fungus</name>
    <name type="synonym">Armillaria bulbosa</name>
    <dbReference type="NCBI Taxonomy" id="47427"/>
    <lineage>
        <taxon>Eukaryota</taxon>
        <taxon>Fungi</taxon>
        <taxon>Dikarya</taxon>
        <taxon>Basidiomycota</taxon>
        <taxon>Agaricomycotina</taxon>
        <taxon>Agaricomycetes</taxon>
        <taxon>Agaricomycetidae</taxon>
        <taxon>Agaricales</taxon>
        <taxon>Marasmiineae</taxon>
        <taxon>Physalacriaceae</taxon>
        <taxon>Armillaria</taxon>
    </lineage>
</organism>
<dbReference type="EMBL" id="KZ293705">
    <property type="protein sequence ID" value="PBK83629.1"/>
    <property type="molecule type" value="Genomic_DNA"/>
</dbReference>
<reference evidence="3" key="1">
    <citation type="journal article" date="2017" name="Nat. Ecol. Evol.">
        <title>Genome expansion and lineage-specific genetic innovations in the forest pathogenic fungi Armillaria.</title>
        <authorList>
            <person name="Sipos G."/>
            <person name="Prasanna A.N."/>
            <person name="Walter M.C."/>
            <person name="O'Connor E."/>
            <person name="Balint B."/>
            <person name="Krizsan K."/>
            <person name="Kiss B."/>
            <person name="Hess J."/>
            <person name="Varga T."/>
            <person name="Slot J."/>
            <person name="Riley R."/>
            <person name="Boka B."/>
            <person name="Rigling D."/>
            <person name="Barry K."/>
            <person name="Lee J."/>
            <person name="Mihaltcheva S."/>
            <person name="LaButti K."/>
            <person name="Lipzen A."/>
            <person name="Waldron R."/>
            <person name="Moloney N.M."/>
            <person name="Sperisen C."/>
            <person name="Kredics L."/>
            <person name="Vagvoelgyi C."/>
            <person name="Patrignani A."/>
            <person name="Fitzpatrick D."/>
            <person name="Nagy I."/>
            <person name="Doyle S."/>
            <person name="Anderson J.B."/>
            <person name="Grigoriev I.V."/>
            <person name="Gueldener U."/>
            <person name="Muensterkoetter M."/>
            <person name="Nagy L.G."/>
        </authorList>
    </citation>
    <scope>NUCLEOTIDE SEQUENCE [LARGE SCALE GENOMIC DNA]</scope>
    <source>
        <strain evidence="3">Ar21-2</strain>
    </source>
</reference>
<dbReference type="AlphaFoldDB" id="A0A2H3CKL2"/>
<dbReference type="Proteomes" id="UP000217790">
    <property type="component" value="Unassembled WGS sequence"/>
</dbReference>
<sequence>MPEKKTEASTKNNSDENDNGDRKEILWDTQSNKNTTLLKLLSTRITFNHMGNSLSAKNRDCEVQASRWPGAEVQSSREPLSSIDDNKAAESEGETIEVLIGLRCIPPLSFLFIN</sequence>
<feature type="region of interest" description="Disordered" evidence="1">
    <location>
        <begin position="1"/>
        <end position="28"/>
    </location>
</feature>
<evidence type="ECO:0000313" key="2">
    <source>
        <dbReference type="EMBL" id="PBK83629.1"/>
    </source>
</evidence>
<proteinExistence type="predicted"/>
<evidence type="ECO:0000313" key="3">
    <source>
        <dbReference type="Proteomes" id="UP000217790"/>
    </source>
</evidence>
<protein>
    <submittedName>
        <fullName evidence="2">Uncharacterized protein</fullName>
    </submittedName>
</protein>
<accession>A0A2H3CKL2</accession>
<gene>
    <name evidence="2" type="ORF">ARMGADRAFT_1037795</name>
</gene>
<keyword evidence="3" id="KW-1185">Reference proteome</keyword>
<dbReference type="InParanoid" id="A0A2H3CKL2"/>
<name>A0A2H3CKL2_ARMGA</name>